<evidence type="ECO:0000313" key="1">
    <source>
        <dbReference type="EMBL" id="CAI4219940.1"/>
    </source>
</evidence>
<dbReference type="AlphaFoldDB" id="A0A9P1MEG8"/>
<dbReference type="EMBL" id="CALLCH030000021">
    <property type="protein sequence ID" value="CAI4219940.1"/>
    <property type="molecule type" value="Genomic_DNA"/>
</dbReference>
<reference evidence="1" key="1">
    <citation type="submission" date="2022-11" db="EMBL/GenBank/DDBJ databases">
        <authorList>
            <person name="Scott C."/>
            <person name="Bruce N."/>
        </authorList>
    </citation>
    <scope>NUCLEOTIDE SEQUENCE</scope>
</reference>
<name>A0A9P1MEG8_9PEZI</name>
<dbReference type="Proteomes" id="UP000838763">
    <property type="component" value="Unassembled WGS sequence"/>
</dbReference>
<comment type="caution">
    <text evidence="1">The sequence shown here is derived from an EMBL/GenBank/DDBJ whole genome shotgun (WGS) entry which is preliminary data.</text>
</comment>
<keyword evidence="2" id="KW-1185">Reference proteome</keyword>
<organism evidence="1 2">
    <name type="scientific">Parascedosporium putredinis</name>
    <dbReference type="NCBI Taxonomy" id="1442378"/>
    <lineage>
        <taxon>Eukaryota</taxon>
        <taxon>Fungi</taxon>
        <taxon>Dikarya</taxon>
        <taxon>Ascomycota</taxon>
        <taxon>Pezizomycotina</taxon>
        <taxon>Sordariomycetes</taxon>
        <taxon>Hypocreomycetidae</taxon>
        <taxon>Microascales</taxon>
        <taxon>Microascaceae</taxon>
        <taxon>Parascedosporium</taxon>
    </lineage>
</organism>
<protein>
    <submittedName>
        <fullName evidence="1">Uncharacterized protein</fullName>
    </submittedName>
</protein>
<sequence>MFAHVADKHLGCKPDEQGRYANQEREFRCLWPTCSHHAKPITVRFLDFARHLSVHIALAFPASLSGENRAAKKARKDWIVPAKIMTRDPLSAVLVLRNIARNIGKTEAEEELLKENEATGEPGGWKERLFRPLMPRLFEVMAENRALAPYMASLLDLIHE</sequence>
<evidence type="ECO:0000313" key="2">
    <source>
        <dbReference type="Proteomes" id="UP000838763"/>
    </source>
</evidence>
<gene>
    <name evidence="1" type="ORF">PPNO1_LOCUS9481</name>
</gene>
<proteinExistence type="predicted"/>
<accession>A0A9P1MEG8</accession>